<proteinExistence type="predicted"/>
<dbReference type="Proteomes" id="UP001299046">
    <property type="component" value="Unassembled WGS sequence"/>
</dbReference>
<dbReference type="Pfam" id="PF13683">
    <property type="entry name" value="rve_3"/>
    <property type="match status" value="1"/>
</dbReference>
<protein>
    <submittedName>
        <fullName evidence="2">Integrase core domain-containing protein</fullName>
    </submittedName>
</protein>
<keyword evidence="3" id="KW-1185">Reference proteome</keyword>
<evidence type="ECO:0000313" key="2">
    <source>
        <dbReference type="EMBL" id="MEB3050680.1"/>
    </source>
</evidence>
<evidence type="ECO:0000259" key="1">
    <source>
        <dbReference type="Pfam" id="PF13683"/>
    </source>
</evidence>
<feature type="non-terminal residue" evidence="2">
    <location>
        <position position="1"/>
    </location>
</feature>
<feature type="domain" description="Integrase catalytic" evidence="1">
    <location>
        <begin position="8"/>
        <end position="29"/>
    </location>
</feature>
<accession>A0ABU5YLM8</accession>
<dbReference type="RefSeq" id="WP_165588929.1">
    <property type="nucleotide sequence ID" value="NZ_JAYJJT010000014.1"/>
</dbReference>
<comment type="caution">
    <text evidence="2">The sequence shown here is derived from an EMBL/GenBank/DDBJ whole genome shotgun (WGS) entry which is preliminary data.</text>
</comment>
<dbReference type="SUPFAM" id="SSF53098">
    <property type="entry name" value="Ribonuclease H-like"/>
    <property type="match status" value="1"/>
</dbReference>
<sequence length="43" mass="5075">EAERAGTYQHWLHHYNHHRPHTGIGGMTPIERLRVHNLPVKNI</sequence>
<dbReference type="InterPro" id="IPR001584">
    <property type="entry name" value="Integrase_cat-core"/>
</dbReference>
<name>A0ABU5YLM8_9MYCO</name>
<reference evidence="2 3" key="1">
    <citation type="submission" date="2023-12" db="EMBL/GenBank/DDBJ databases">
        <title>Description of new species of Mycobacterium terrae complex isolated from sewage at the Sao Paulo Zoological Park Foundation in Brazil.</title>
        <authorList>
            <person name="Romagnoli C.L."/>
            <person name="Conceicao E.C."/>
            <person name="Machado E."/>
            <person name="Barreto L.B.P.F."/>
            <person name="Sharma A."/>
            <person name="Silva N.M."/>
            <person name="Marques L.E."/>
            <person name="Juliana M.A."/>
            <person name="Lourenco M.C.S."/>
            <person name="Digiampietri L.A."/>
            <person name="Suffys P.N."/>
            <person name="Viana-Niero C."/>
        </authorList>
    </citation>
    <scope>NUCLEOTIDE SEQUENCE [LARGE SCALE GENOMIC DNA]</scope>
    <source>
        <strain evidence="2 3">MYC123</strain>
    </source>
</reference>
<dbReference type="EMBL" id="JAYJJT010000014">
    <property type="protein sequence ID" value="MEB3050680.1"/>
    <property type="molecule type" value="Genomic_DNA"/>
</dbReference>
<organism evidence="2 3">
    <name type="scientific">[Mycobacterium] zoologicum</name>
    <dbReference type="NCBI Taxonomy" id="2872311"/>
    <lineage>
        <taxon>Bacteria</taxon>
        <taxon>Bacillati</taxon>
        <taxon>Actinomycetota</taxon>
        <taxon>Actinomycetes</taxon>
        <taxon>Mycobacteriales</taxon>
        <taxon>Mycobacteriaceae</taxon>
        <taxon>Mycolicibacter</taxon>
    </lineage>
</organism>
<evidence type="ECO:0000313" key="3">
    <source>
        <dbReference type="Proteomes" id="UP001299046"/>
    </source>
</evidence>
<dbReference type="InterPro" id="IPR012337">
    <property type="entry name" value="RNaseH-like_sf"/>
</dbReference>
<gene>
    <name evidence="2" type="ORF">KV112_13185</name>
</gene>